<dbReference type="PANTHER" id="PTHR43531">
    <property type="entry name" value="PROTEIN ICFG"/>
    <property type="match status" value="1"/>
</dbReference>
<dbReference type="FunFam" id="1.10.287.950:FF:000001">
    <property type="entry name" value="Methyl-accepting chemotaxis sensory transducer"/>
    <property type="match status" value="1"/>
</dbReference>
<dbReference type="STRING" id="1036779.SAMN04515666_101978"/>
<dbReference type="AlphaFoldDB" id="A0A1H7IGL4"/>
<feature type="transmembrane region" description="Helical" evidence="5">
    <location>
        <begin position="18"/>
        <end position="37"/>
    </location>
</feature>
<keyword evidence="10" id="KW-1185">Reference proteome</keyword>
<gene>
    <name evidence="9" type="ORF">SAMN04515666_101978</name>
</gene>
<keyword evidence="5" id="KW-1133">Transmembrane helix</keyword>
<dbReference type="PROSITE" id="PS50885">
    <property type="entry name" value="HAMP"/>
    <property type="match status" value="2"/>
</dbReference>
<dbReference type="Pfam" id="PF00672">
    <property type="entry name" value="HAMP"/>
    <property type="match status" value="1"/>
</dbReference>
<organism evidence="9 10">
    <name type="scientific">Bosea lupini</name>
    <dbReference type="NCBI Taxonomy" id="1036779"/>
    <lineage>
        <taxon>Bacteria</taxon>
        <taxon>Pseudomonadati</taxon>
        <taxon>Pseudomonadota</taxon>
        <taxon>Alphaproteobacteria</taxon>
        <taxon>Hyphomicrobiales</taxon>
        <taxon>Boseaceae</taxon>
        <taxon>Bosea</taxon>
    </lineage>
</organism>
<dbReference type="InterPro" id="IPR004089">
    <property type="entry name" value="MCPsignal_dom"/>
</dbReference>
<evidence type="ECO:0000256" key="3">
    <source>
        <dbReference type="ARBA" id="ARBA00029447"/>
    </source>
</evidence>
<feature type="transmembrane region" description="Helical" evidence="5">
    <location>
        <begin position="294"/>
        <end position="315"/>
    </location>
</feature>
<dbReference type="InterPro" id="IPR051310">
    <property type="entry name" value="MCP_chemotaxis"/>
</dbReference>
<dbReference type="InterPro" id="IPR004090">
    <property type="entry name" value="Chemotax_Me-accpt_rcpt"/>
</dbReference>
<evidence type="ECO:0000259" key="7">
    <source>
        <dbReference type="PROSITE" id="PS50113"/>
    </source>
</evidence>
<feature type="domain" description="HAMP" evidence="8">
    <location>
        <begin position="525"/>
        <end position="577"/>
    </location>
</feature>
<name>A0A1H7IGL4_9HYPH</name>
<dbReference type="SUPFAM" id="SSF158472">
    <property type="entry name" value="HAMP domain-like"/>
    <property type="match status" value="1"/>
</dbReference>
<keyword evidence="5" id="KW-0812">Transmembrane</keyword>
<feature type="domain" description="Methyl-accepting transducer" evidence="6">
    <location>
        <begin position="582"/>
        <end position="811"/>
    </location>
</feature>
<dbReference type="OrthoDB" id="8320983at2"/>
<feature type="domain" description="PAC" evidence="7">
    <location>
        <begin position="438"/>
        <end position="490"/>
    </location>
</feature>
<dbReference type="GO" id="GO:0006935">
    <property type="term" value="P:chemotaxis"/>
    <property type="evidence" value="ECO:0007669"/>
    <property type="project" value="InterPro"/>
</dbReference>
<dbReference type="RefSeq" id="WP_091830232.1">
    <property type="nucleotide sequence ID" value="NZ_FOAN01000001.1"/>
</dbReference>
<dbReference type="GO" id="GO:0007165">
    <property type="term" value="P:signal transduction"/>
    <property type="evidence" value="ECO:0007669"/>
    <property type="project" value="UniProtKB-KW"/>
</dbReference>
<dbReference type="InterPro" id="IPR003660">
    <property type="entry name" value="HAMP_dom"/>
</dbReference>
<dbReference type="Gene3D" id="6.10.340.10">
    <property type="match status" value="1"/>
</dbReference>
<proteinExistence type="inferred from homology"/>
<evidence type="ECO:0000256" key="2">
    <source>
        <dbReference type="ARBA" id="ARBA00022481"/>
    </source>
</evidence>
<comment type="similarity">
    <text evidence="3">Belongs to the methyl-accepting chemotaxis (MCP) protein family.</text>
</comment>
<dbReference type="EMBL" id="FOAN01000001">
    <property type="protein sequence ID" value="SEK61693.1"/>
    <property type="molecule type" value="Genomic_DNA"/>
</dbReference>
<feature type="domain" description="HAMP" evidence="8">
    <location>
        <begin position="313"/>
        <end position="366"/>
    </location>
</feature>
<sequence length="851" mass="90314">MTTRTRWQFSHLRLSHQIILMLCTVLGPFGLMTYLYVTNANKDITFVQKEMQGLRYIKTLIPLLNLSDSVYSSPYGPESLAEAQRAAAELDAELKSGAASAVFFAAMRSSDKLTAIDAGAAVFTKIADGSNLTLDPDLDSYYAMDTLVTRWPELIAAAAAVRERTASFAKTGDVGLLPFAEFVSSISRFERAAEAVRTSLSNGFEGNADGELRTNLTPSLRSLEEIARIITSAADGVISAPVASTRQAKAAETAAGAERLIATSRFFADGTASELNRLLQKRLDGLQSDRAKKLGIEAGFLLLTLLSVVVIIRSINQPVKDLILTIGRFEIGDFQLQVPHTERRNELGEIARALYRFKEMGAHSALTKAAIETSGINVMITDVDEHVAFMSRGLRTLLSELEPEFRAADPTFAIDGLIGRHIDSFRANGNLTRRLLTETQEVRKVSYSVGGRSIHVDMTYIRDNVGQVIGHTLIWYDITANLEAEREIAELVAAAATGHFGLTLSLDGKSGAALEIAQGLNSIAAMINSATADFASALSAMARGELTQPVAGEYAGVFGTLKCAINDTVQRLATIIAAIQVNANGVAQAADEIRNGANELAARTEEQAAALVETAATTEELTASVKTSSTAAHHAAARAREAMDLARNGWSIAEDAVNAIGQIEATSGRITDITAVIDQIAFQTNLLALNAAVEAARAGDAGRGFAVVASEVRSLAQRSSAAAKDIGALLNASGREVSEGVQLVKAAGGALDDIMKASSTLADLVASIADASAEQATGIHEVSQTMEHIDSTTQRNAALAEESLAAATELSGQTAQLRQLVAGFRIAQAPASPKQAQSVTTMPVRQLQRVV</sequence>
<evidence type="ECO:0000259" key="6">
    <source>
        <dbReference type="PROSITE" id="PS50111"/>
    </source>
</evidence>
<dbReference type="Gene3D" id="3.30.450.20">
    <property type="entry name" value="PAS domain"/>
    <property type="match status" value="1"/>
</dbReference>
<keyword evidence="4" id="KW-0807">Transducer</keyword>
<dbReference type="Gene3D" id="1.10.287.950">
    <property type="entry name" value="Methyl-accepting chemotaxis protein"/>
    <property type="match status" value="1"/>
</dbReference>
<accession>A0A1H7IGL4</accession>
<dbReference type="CDD" id="cd11386">
    <property type="entry name" value="MCP_signal"/>
    <property type="match status" value="1"/>
</dbReference>
<comment type="subcellular location">
    <subcellularLocation>
        <location evidence="1">Membrane</location>
    </subcellularLocation>
</comment>
<dbReference type="PROSITE" id="PS50111">
    <property type="entry name" value="CHEMOTAXIS_TRANSDUC_2"/>
    <property type="match status" value="1"/>
</dbReference>
<dbReference type="GO" id="GO:0005886">
    <property type="term" value="C:plasma membrane"/>
    <property type="evidence" value="ECO:0007669"/>
    <property type="project" value="TreeGrafter"/>
</dbReference>
<dbReference type="GO" id="GO:0004888">
    <property type="term" value="F:transmembrane signaling receptor activity"/>
    <property type="evidence" value="ECO:0007669"/>
    <property type="project" value="InterPro"/>
</dbReference>
<dbReference type="Pfam" id="PF00015">
    <property type="entry name" value="MCPsignal"/>
    <property type="match status" value="1"/>
</dbReference>
<dbReference type="SMART" id="SM00304">
    <property type="entry name" value="HAMP"/>
    <property type="match status" value="2"/>
</dbReference>
<evidence type="ECO:0000256" key="4">
    <source>
        <dbReference type="PROSITE-ProRule" id="PRU00284"/>
    </source>
</evidence>
<dbReference type="Proteomes" id="UP000199664">
    <property type="component" value="Unassembled WGS sequence"/>
</dbReference>
<evidence type="ECO:0000259" key="8">
    <source>
        <dbReference type="PROSITE" id="PS50885"/>
    </source>
</evidence>
<protein>
    <submittedName>
        <fullName evidence="9">HAMP domain-containing protein</fullName>
    </submittedName>
</protein>
<dbReference type="PANTHER" id="PTHR43531:SF14">
    <property type="entry name" value="METHYL-ACCEPTING CHEMOTAXIS PROTEIN I-RELATED"/>
    <property type="match status" value="1"/>
</dbReference>
<reference evidence="10" key="1">
    <citation type="submission" date="2016-10" db="EMBL/GenBank/DDBJ databases">
        <authorList>
            <person name="Varghese N."/>
            <person name="Submissions S."/>
        </authorList>
    </citation>
    <scope>NUCLEOTIDE SEQUENCE [LARGE SCALE GENOMIC DNA]</scope>
    <source>
        <strain evidence="10">LMG 26383,CCUG 61248,R- 45681</strain>
    </source>
</reference>
<dbReference type="SMART" id="SM00283">
    <property type="entry name" value="MA"/>
    <property type="match status" value="1"/>
</dbReference>
<dbReference type="PROSITE" id="PS50113">
    <property type="entry name" value="PAC"/>
    <property type="match status" value="1"/>
</dbReference>
<dbReference type="SUPFAM" id="SSF58104">
    <property type="entry name" value="Methyl-accepting chemotaxis protein (MCP) signaling domain"/>
    <property type="match status" value="1"/>
</dbReference>
<evidence type="ECO:0000313" key="10">
    <source>
        <dbReference type="Proteomes" id="UP000199664"/>
    </source>
</evidence>
<evidence type="ECO:0000256" key="5">
    <source>
        <dbReference type="SAM" id="Phobius"/>
    </source>
</evidence>
<dbReference type="InterPro" id="IPR000700">
    <property type="entry name" value="PAS-assoc_C"/>
</dbReference>
<evidence type="ECO:0000256" key="1">
    <source>
        <dbReference type="ARBA" id="ARBA00004370"/>
    </source>
</evidence>
<keyword evidence="5" id="KW-0472">Membrane</keyword>
<evidence type="ECO:0000313" key="9">
    <source>
        <dbReference type="EMBL" id="SEK61693.1"/>
    </source>
</evidence>
<dbReference type="PRINTS" id="PR00260">
    <property type="entry name" value="CHEMTRNSDUCR"/>
</dbReference>
<keyword evidence="2" id="KW-0488">Methylation</keyword>